<dbReference type="GO" id="GO:0030246">
    <property type="term" value="F:carbohydrate binding"/>
    <property type="evidence" value="ECO:0007669"/>
    <property type="project" value="InterPro"/>
</dbReference>
<dbReference type="Gene3D" id="2.60.40.1180">
    <property type="entry name" value="Golgi alpha-mannosidase II"/>
    <property type="match status" value="1"/>
</dbReference>
<protein>
    <submittedName>
        <fullName evidence="6">Mannosidase, alpha, class 2A, member 1 [Echinops telfairi]</fullName>
    </submittedName>
</protein>
<sequence>MFSMAWAEMMSYSNSDTKKISNPLMKYIVEARRSYSLFQHHDGVTGTAKKHVMQDYGRRMSKSIKELQIVMSQVTHYLLTSSKTLYKVENENKIWFEFSEKADDFASLFSERVLETNGYDKNMVTIFNSHGRTRSEMITIKVSNPNIRLYTINLVDGDEEEEDINFQISPVFDSQHEILNTQFYLSFVVEVAALSLKSYYMVELKPEEGSNPSMEIANIRLYNTVKQPFQVKPFSDVGVFHQGAKFMLENGYVRTHFDENGILEAITTLDDKVKTDVRLSFVQYSTRNVGEKSGAYLFLPDGPAKTMRVESPIVEIIEGKLFSSVKVFLPQIVHYVRVMSSPGVDGTGLQIENIVDMRRYNNLEIAMRFDAAIDSKTIFYTDLNGFSMMERRRLSKIPLQANFYPIASMAYIQDTSSRLTLISRQPLGGSSLQSGQLEIMLDRRLMQDDNRGLGEPVTDNLITKSSFTLILERSIPSCRGENSKNGASYPSLLAVGARHALLNPLYSMFYLGEKSKLSSLSNSYANVERDLACDIDILNLRTSITSSETPTDSSAFIVHRQGFNGCYKPIGMNCVTNEGRLSLSELFPHIYSNNVQQMTLSLLYTGQKIEKSFMVSIKPMEMYTFILKH</sequence>
<dbReference type="Gene3D" id="2.70.98.30">
    <property type="entry name" value="Golgi alpha-mannosidase II, domain 4"/>
    <property type="match status" value="1"/>
</dbReference>
<dbReference type="PANTHER" id="PTHR11607">
    <property type="entry name" value="ALPHA-MANNOSIDASE"/>
    <property type="match status" value="1"/>
</dbReference>
<evidence type="ECO:0000259" key="5">
    <source>
        <dbReference type="Pfam" id="PF09261"/>
    </source>
</evidence>
<dbReference type="InterPro" id="IPR015341">
    <property type="entry name" value="Glyco_hydro_38_cen"/>
</dbReference>
<dbReference type="GO" id="GO:0006491">
    <property type="term" value="P:N-glycan processing"/>
    <property type="evidence" value="ECO:0007669"/>
    <property type="project" value="TreeGrafter"/>
</dbReference>
<dbReference type="OrthoDB" id="10261055at2759"/>
<dbReference type="PANTHER" id="PTHR11607:SF3">
    <property type="entry name" value="LYSOSOMAL ALPHA-MANNOSIDASE"/>
    <property type="match status" value="1"/>
</dbReference>
<dbReference type="InterPro" id="IPR050843">
    <property type="entry name" value="Glycosyl_Hydrlase_38"/>
</dbReference>
<reference evidence="6" key="1">
    <citation type="submission" date="2014-05" db="EMBL/GenBank/DDBJ databases">
        <authorList>
            <person name="Chronopoulou M."/>
        </authorList>
    </citation>
    <scope>NUCLEOTIDE SEQUENCE</scope>
    <source>
        <tissue evidence="6">Whole organism</tissue>
    </source>
</reference>
<organism evidence="6">
    <name type="scientific">Lepeophtheirus salmonis</name>
    <name type="common">Salmon louse</name>
    <name type="synonym">Caligus salmonis</name>
    <dbReference type="NCBI Taxonomy" id="72036"/>
    <lineage>
        <taxon>Eukaryota</taxon>
        <taxon>Metazoa</taxon>
        <taxon>Ecdysozoa</taxon>
        <taxon>Arthropoda</taxon>
        <taxon>Crustacea</taxon>
        <taxon>Multicrustacea</taxon>
        <taxon>Hexanauplia</taxon>
        <taxon>Copepoda</taxon>
        <taxon>Siphonostomatoida</taxon>
        <taxon>Caligidae</taxon>
        <taxon>Lepeophtheirus</taxon>
    </lineage>
</organism>
<evidence type="ECO:0000256" key="3">
    <source>
        <dbReference type="ARBA" id="ARBA00023157"/>
    </source>
</evidence>
<dbReference type="GO" id="GO:0000139">
    <property type="term" value="C:Golgi membrane"/>
    <property type="evidence" value="ECO:0007669"/>
    <property type="project" value="TreeGrafter"/>
</dbReference>
<evidence type="ECO:0000256" key="2">
    <source>
        <dbReference type="ARBA" id="ARBA00022801"/>
    </source>
</evidence>
<accession>A0A0K2SXU0</accession>
<keyword evidence="2" id="KW-0378">Hydrolase</keyword>
<dbReference type="InterPro" id="IPR037094">
    <property type="entry name" value="Glyco_hydro_38_cen_sf"/>
</dbReference>
<dbReference type="Gene3D" id="1.20.1270.50">
    <property type="entry name" value="Glycoside hydrolase family 38, central domain"/>
    <property type="match status" value="1"/>
</dbReference>
<feature type="domain" description="Glycosyl hydrolase family 38 C-terminal" evidence="4">
    <location>
        <begin position="248"/>
        <end position="451"/>
    </location>
</feature>
<dbReference type="SUPFAM" id="SSF74650">
    <property type="entry name" value="Galactose mutarotase-like"/>
    <property type="match status" value="1"/>
</dbReference>
<proteinExistence type="predicted"/>
<evidence type="ECO:0000313" key="6">
    <source>
        <dbReference type="EMBL" id="CDW18335.1"/>
    </source>
</evidence>
<dbReference type="InterPro" id="IPR011013">
    <property type="entry name" value="Gal_mutarotase_sf_dom"/>
</dbReference>
<dbReference type="GO" id="GO:0046872">
    <property type="term" value="F:metal ion binding"/>
    <property type="evidence" value="ECO:0007669"/>
    <property type="project" value="UniProtKB-KW"/>
</dbReference>
<dbReference type="FunFam" id="2.70.98.30:FF:000002">
    <property type="entry name" value="Alpha-mannosidase"/>
    <property type="match status" value="1"/>
</dbReference>
<gene>
    <name evidence="6" type="primary">MAN2A1</name>
</gene>
<keyword evidence="1" id="KW-0479">Metal-binding</keyword>
<dbReference type="EMBL" id="HACA01000974">
    <property type="protein sequence ID" value="CDW18335.1"/>
    <property type="molecule type" value="Transcribed_RNA"/>
</dbReference>
<dbReference type="GO" id="GO:0006013">
    <property type="term" value="P:mannose metabolic process"/>
    <property type="evidence" value="ECO:0007669"/>
    <property type="project" value="InterPro"/>
</dbReference>
<dbReference type="SUPFAM" id="SSF88688">
    <property type="entry name" value="Families 57/38 glycoside transferase middle domain"/>
    <property type="match status" value="1"/>
</dbReference>
<dbReference type="Pfam" id="PF09261">
    <property type="entry name" value="Alpha-mann_mid"/>
    <property type="match status" value="1"/>
</dbReference>
<dbReference type="InterPro" id="IPR011682">
    <property type="entry name" value="Glyco_hydro_38_C"/>
</dbReference>
<evidence type="ECO:0000259" key="4">
    <source>
        <dbReference type="Pfam" id="PF07748"/>
    </source>
</evidence>
<dbReference type="InterPro" id="IPR013780">
    <property type="entry name" value="Glyco_hydro_b"/>
</dbReference>
<keyword evidence="3" id="KW-1015">Disulfide bond</keyword>
<name>A0A0K2SXU0_LEPSM</name>
<dbReference type="GO" id="GO:0004559">
    <property type="term" value="F:alpha-mannosidase activity"/>
    <property type="evidence" value="ECO:0007669"/>
    <property type="project" value="InterPro"/>
</dbReference>
<evidence type="ECO:0000256" key="1">
    <source>
        <dbReference type="ARBA" id="ARBA00022723"/>
    </source>
</evidence>
<feature type="domain" description="Glycoside hydrolase family 38 central" evidence="5">
    <location>
        <begin position="7"/>
        <end position="76"/>
    </location>
</feature>
<dbReference type="InterPro" id="IPR028995">
    <property type="entry name" value="Glyco_hydro_57/38_cen_sf"/>
</dbReference>
<dbReference type="AlphaFoldDB" id="A0A0K2SXU0"/>
<dbReference type="Pfam" id="PF07748">
    <property type="entry name" value="Glyco_hydro_38C"/>
    <property type="match status" value="1"/>
</dbReference>